<reference evidence="3 4" key="1">
    <citation type="submission" date="2017-02" db="EMBL/GenBank/DDBJ databases">
        <title>The new phylogeny of genus Mycobacterium.</title>
        <authorList>
            <person name="Tortoli E."/>
            <person name="Trovato A."/>
            <person name="Cirillo D.M."/>
        </authorList>
    </citation>
    <scope>NUCLEOTIDE SEQUENCE [LARGE SCALE GENOMIC DNA]</scope>
    <source>
        <strain evidence="3 4">DSM 45057</strain>
    </source>
</reference>
<dbReference type="Pfam" id="PF14765">
    <property type="entry name" value="PS-DH"/>
    <property type="match status" value="1"/>
</dbReference>
<evidence type="ECO:0000259" key="2">
    <source>
        <dbReference type="PROSITE" id="PS52019"/>
    </source>
</evidence>
<accession>A0A1W9YMH6</accession>
<name>A0A1W9YMH6_MYCAN</name>
<keyword evidence="4" id="KW-1185">Reference proteome</keyword>
<feature type="region of interest" description="C-terminal hotdog fold" evidence="1">
    <location>
        <begin position="1"/>
        <end position="65"/>
    </location>
</feature>
<dbReference type="InterPro" id="IPR049900">
    <property type="entry name" value="PKS_mFAS_DH"/>
</dbReference>
<feature type="domain" description="PKS/mFAS DH" evidence="2">
    <location>
        <begin position="1"/>
        <end position="65"/>
    </location>
</feature>
<dbReference type="Proteomes" id="UP000192284">
    <property type="component" value="Unassembled WGS sequence"/>
</dbReference>
<evidence type="ECO:0000256" key="1">
    <source>
        <dbReference type="PROSITE-ProRule" id="PRU01363"/>
    </source>
</evidence>
<evidence type="ECO:0000313" key="4">
    <source>
        <dbReference type="Proteomes" id="UP000192284"/>
    </source>
</evidence>
<protein>
    <recommendedName>
        <fullName evidence="2">PKS/mFAS DH domain-containing protein</fullName>
    </recommendedName>
</protein>
<dbReference type="InterPro" id="IPR042104">
    <property type="entry name" value="PKS_dehydratase_sf"/>
</dbReference>
<proteinExistence type="predicted"/>
<dbReference type="Gene3D" id="3.10.129.110">
    <property type="entry name" value="Polyketide synthase dehydratase"/>
    <property type="match status" value="1"/>
</dbReference>
<evidence type="ECO:0000313" key="3">
    <source>
        <dbReference type="EMBL" id="ORA01288.1"/>
    </source>
</evidence>
<dbReference type="InterPro" id="IPR049551">
    <property type="entry name" value="PKS_DH_C"/>
</dbReference>
<comment type="caution">
    <text evidence="3">The sequence shown here is derived from an EMBL/GenBank/DDBJ whole genome shotgun (WGS) entry which is preliminary data.</text>
</comment>
<feature type="region of interest" description="N-terminal hotdog fold" evidence="1">
    <location>
        <position position="1"/>
    </location>
</feature>
<comment type="caution">
    <text evidence="1">Lacks conserved residue(s) required for the propagation of feature annotation.</text>
</comment>
<dbReference type="PROSITE" id="PS52019">
    <property type="entry name" value="PKS_MFAS_DH"/>
    <property type="match status" value="1"/>
</dbReference>
<feature type="non-terminal residue" evidence="3">
    <location>
        <position position="65"/>
    </location>
</feature>
<dbReference type="AlphaFoldDB" id="A0A1W9YMH6"/>
<sequence>MDTDDFYHQLATHGLHYQPPFQGVRALTQDPSNPDTVHADIALPPDTDTTGYGIHPALLDAALQP</sequence>
<gene>
    <name evidence="3" type="ORF">BST12_30365</name>
</gene>
<dbReference type="EMBL" id="MVHE01000480">
    <property type="protein sequence ID" value="ORA01288.1"/>
    <property type="molecule type" value="Genomic_DNA"/>
</dbReference>
<organism evidence="3 4">
    <name type="scientific">Mycobacterium angelicum</name>
    <dbReference type="NCBI Taxonomy" id="470074"/>
    <lineage>
        <taxon>Bacteria</taxon>
        <taxon>Bacillati</taxon>
        <taxon>Actinomycetota</taxon>
        <taxon>Actinomycetes</taxon>
        <taxon>Mycobacteriales</taxon>
        <taxon>Mycobacteriaceae</taxon>
        <taxon>Mycobacterium</taxon>
    </lineage>
</organism>